<comment type="catalytic activity">
    <reaction evidence="8">
        <text>fluoride(in) = fluoride(out)</text>
        <dbReference type="Rhea" id="RHEA:76159"/>
        <dbReference type="ChEBI" id="CHEBI:17051"/>
    </reaction>
    <physiologicalReaction direction="left-to-right" evidence="8">
        <dbReference type="Rhea" id="RHEA:76160"/>
    </physiologicalReaction>
</comment>
<comment type="function">
    <text evidence="9 10">Fluoride-specific ion channel. Important for reducing fluoride concentration in the cell, thus reducing its toxicity.</text>
</comment>
<sequence length="126" mass="13409">MSYIFVGIGGVIGSILRFIVGQIPFDYDFPLQTLGINIAGSFILGWFTSAIIKKQKLKSEYTAAIGTGMIGSFTTLSTLSLDTVQLLIAGSPVPAISYVVGSAVFGISFAYLGMKIGERKWSKSNA</sequence>
<gene>
    <name evidence="10" type="primary">fluC</name>
    <name evidence="10" type="synonym">crcB</name>
    <name evidence="11" type="ORF">ABW02_16605</name>
</gene>
<dbReference type="GO" id="GO:0046872">
    <property type="term" value="F:metal ion binding"/>
    <property type="evidence" value="ECO:0007669"/>
    <property type="project" value="UniProtKB-KW"/>
</dbReference>
<dbReference type="PATRIC" id="fig|1397.4.peg.1517"/>
<dbReference type="PANTHER" id="PTHR28259">
    <property type="entry name" value="FLUORIDE EXPORT PROTEIN 1-RELATED"/>
    <property type="match status" value="1"/>
</dbReference>
<evidence type="ECO:0000256" key="9">
    <source>
        <dbReference type="ARBA" id="ARBA00049940"/>
    </source>
</evidence>
<evidence type="ECO:0000256" key="8">
    <source>
        <dbReference type="ARBA" id="ARBA00035585"/>
    </source>
</evidence>
<evidence type="ECO:0000256" key="10">
    <source>
        <dbReference type="HAMAP-Rule" id="MF_00454"/>
    </source>
</evidence>
<reference evidence="11 12" key="1">
    <citation type="submission" date="2015-05" db="EMBL/GenBank/DDBJ databases">
        <title>Whole genome sequence and identification of bacterial endophytes from Costus igneus.</title>
        <authorList>
            <person name="Lee Y.P."/>
            <person name="Gan H.M."/>
            <person name="Eng W."/>
            <person name="Wheatley M.S."/>
            <person name="Caraballo A."/>
            <person name="Polter S."/>
            <person name="Savka M.A."/>
            <person name="Hudson A.O."/>
        </authorList>
    </citation>
    <scope>NUCLEOTIDE SEQUENCE [LARGE SCALE GENOMIC DNA]</scope>
    <source>
        <strain evidence="11 12">RIT379</strain>
    </source>
</reference>
<evidence type="ECO:0000256" key="4">
    <source>
        <dbReference type="ARBA" id="ARBA00022989"/>
    </source>
</evidence>
<feature type="transmembrane region" description="Helical" evidence="10">
    <location>
        <begin position="64"/>
        <end position="89"/>
    </location>
</feature>
<protein>
    <recommendedName>
        <fullName evidence="10">Fluoride-specific ion channel FluC</fullName>
    </recommendedName>
</protein>
<organism evidence="11 12">
    <name type="scientific">Niallia circulans</name>
    <name type="common">Bacillus circulans</name>
    <dbReference type="NCBI Taxonomy" id="1397"/>
    <lineage>
        <taxon>Bacteria</taxon>
        <taxon>Bacillati</taxon>
        <taxon>Bacillota</taxon>
        <taxon>Bacilli</taxon>
        <taxon>Bacillales</taxon>
        <taxon>Bacillaceae</taxon>
        <taxon>Niallia</taxon>
    </lineage>
</organism>
<comment type="activity regulation">
    <text evidence="10">Na(+) is not transported, but it plays an essential structural role and its presence is essential for fluoride channel function.</text>
</comment>
<keyword evidence="6 10" id="KW-0407">Ion channel</keyword>
<evidence type="ECO:0000256" key="5">
    <source>
        <dbReference type="ARBA" id="ARBA00023136"/>
    </source>
</evidence>
<dbReference type="InterPro" id="IPR003691">
    <property type="entry name" value="FluC"/>
</dbReference>
<dbReference type="OrthoDB" id="9799631at2"/>
<accession>A0A0J1IGJ2</accession>
<dbReference type="AlphaFoldDB" id="A0A0J1IGJ2"/>
<keyword evidence="4 10" id="KW-1133">Transmembrane helix</keyword>
<comment type="subcellular location">
    <subcellularLocation>
        <location evidence="1 10">Cell membrane</location>
        <topology evidence="1 10">Multi-pass membrane protein</topology>
    </subcellularLocation>
</comment>
<dbReference type="GO" id="GO:0062054">
    <property type="term" value="F:fluoride channel activity"/>
    <property type="evidence" value="ECO:0007669"/>
    <property type="project" value="UniProtKB-UniRule"/>
</dbReference>
<dbReference type="GO" id="GO:0140114">
    <property type="term" value="P:cellular detoxification of fluoride"/>
    <property type="evidence" value="ECO:0007669"/>
    <property type="project" value="UniProtKB-UniRule"/>
</dbReference>
<name>A0A0J1IGJ2_NIACI</name>
<feature type="transmembrane region" description="Helical" evidence="10">
    <location>
        <begin position="31"/>
        <end position="52"/>
    </location>
</feature>
<evidence type="ECO:0000256" key="2">
    <source>
        <dbReference type="ARBA" id="ARBA00022475"/>
    </source>
</evidence>
<dbReference type="Pfam" id="PF02537">
    <property type="entry name" value="CRCB"/>
    <property type="match status" value="1"/>
</dbReference>
<keyword evidence="10" id="KW-0915">Sodium</keyword>
<keyword evidence="2 10" id="KW-1003">Cell membrane</keyword>
<keyword evidence="10" id="KW-0813">Transport</keyword>
<evidence type="ECO:0000256" key="1">
    <source>
        <dbReference type="ARBA" id="ARBA00004651"/>
    </source>
</evidence>
<evidence type="ECO:0000256" key="3">
    <source>
        <dbReference type="ARBA" id="ARBA00022692"/>
    </source>
</evidence>
<dbReference type="EMBL" id="LDPH01000018">
    <property type="protein sequence ID" value="KLV25059.1"/>
    <property type="molecule type" value="Genomic_DNA"/>
</dbReference>
<evidence type="ECO:0000313" key="12">
    <source>
        <dbReference type="Proteomes" id="UP000036045"/>
    </source>
</evidence>
<dbReference type="GO" id="GO:0005886">
    <property type="term" value="C:plasma membrane"/>
    <property type="evidence" value="ECO:0007669"/>
    <property type="project" value="UniProtKB-SubCell"/>
</dbReference>
<feature type="transmembrane region" description="Helical" evidence="10">
    <location>
        <begin position="95"/>
        <end position="114"/>
    </location>
</feature>
<keyword evidence="10" id="KW-0479">Metal-binding</keyword>
<keyword evidence="12" id="KW-1185">Reference proteome</keyword>
<proteinExistence type="inferred from homology"/>
<evidence type="ECO:0000256" key="6">
    <source>
        <dbReference type="ARBA" id="ARBA00023303"/>
    </source>
</evidence>
<comment type="caution">
    <text evidence="11">The sequence shown here is derived from an EMBL/GenBank/DDBJ whole genome shotgun (WGS) entry which is preliminary data.</text>
</comment>
<comment type="similarity">
    <text evidence="7 10">Belongs to the fluoride channel Fluc/FEX (TC 1.A.43) family.</text>
</comment>
<feature type="binding site" evidence="10">
    <location>
        <position position="74"/>
    </location>
    <ligand>
        <name>Na(+)</name>
        <dbReference type="ChEBI" id="CHEBI:29101"/>
        <note>structural</note>
    </ligand>
</feature>
<keyword evidence="5 10" id="KW-0472">Membrane</keyword>
<dbReference type="RefSeq" id="WP_047943399.1">
    <property type="nucleotide sequence ID" value="NZ_LDPH01000018.1"/>
</dbReference>
<dbReference type="Proteomes" id="UP000036045">
    <property type="component" value="Unassembled WGS sequence"/>
</dbReference>
<keyword evidence="10" id="KW-0406">Ion transport</keyword>
<feature type="binding site" evidence="10">
    <location>
        <position position="71"/>
    </location>
    <ligand>
        <name>Na(+)</name>
        <dbReference type="ChEBI" id="CHEBI:29101"/>
        <note>structural</note>
    </ligand>
</feature>
<feature type="transmembrane region" description="Helical" evidence="10">
    <location>
        <begin position="5"/>
        <end position="25"/>
    </location>
</feature>
<evidence type="ECO:0000256" key="7">
    <source>
        <dbReference type="ARBA" id="ARBA00035120"/>
    </source>
</evidence>
<evidence type="ECO:0000313" key="11">
    <source>
        <dbReference type="EMBL" id="KLV25059.1"/>
    </source>
</evidence>
<keyword evidence="3 10" id="KW-0812">Transmembrane</keyword>
<dbReference type="PANTHER" id="PTHR28259:SF1">
    <property type="entry name" value="FLUORIDE EXPORT PROTEIN 1-RELATED"/>
    <property type="match status" value="1"/>
</dbReference>
<dbReference type="HAMAP" id="MF_00454">
    <property type="entry name" value="FluC"/>
    <property type="match status" value="1"/>
</dbReference>